<proteinExistence type="predicted"/>
<comment type="caution">
    <text evidence="3">The sequence shown here is derived from an EMBL/GenBank/DDBJ whole genome shotgun (WGS) entry which is preliminary data.</text>
</comment>
<keyword evidence="2" id="KW-0732">Signal</keyword>
<dbReference type="RefSeq" id="WP_130538731.1">
    <property type="nucleotide sequence ID" value="NZ_SGXA01000001.1"/>
</dbReference>
<evidence type="ECO:0000313" key="3">
    <source>
        <dbReference type="EMBL" id="RZS74257.1"/>
    </source>
</evidence>
<dbReference type="Pfam" id="PF13181">
    <property type="entry name" value="TPR_8"/>
    <property type="match status" value="1"/>
</dbReference>
<evidence type="ECO:0000256" key="1">
    <source>
        <dbReference type="PROSITE-ProRule" id="PRU00339"/>
    </source>
</evidence>
<evidence type="ECO:0000256" key="2">
    <source>
        <dbReference type="SAM" id="SignalP"/>
    </source>
</evidence>
<dbReference type="AlphaFoldDB" id="A0A4Q7MYG2"/>
<dbReference type="SUPFAM" id="SSF48452">
    <property type="entry name" value="TPR-like"/>
    <property type="match status" value="1"/>
</dbReference>
<dbReference type="InterPro" id="IPR019734">
    <property type="entry name" value="TPR_rpt"/>
</dbReference>
<keyword evidence="4" id="KW-1185">Reference proteome</keyword>
<dbReference type="Gene3D" id="1.25.40.10">
    <property type="entry name" value="Tetratricopeptide repeat domain"/>
    <property type="match status" value="1"/>
</dbReference>
<reference evidence="3 4" key="1">
    <citation type="submission" date="2019-02" db="EMBL/GenBank/DDBJ databases">
        <title>Genomic Encyclopedia of Type Strains, Phase IV (KMG-IV): sequencing the most valuable type-strain genomes for metagenomic binning, comparative biology and taxonomic classification.</title>
        <authorList>
            <person name="Goeker M."/>
        </authorList>
    </citation>
    <scope>NUCLEOTIDE SEQUENCE [LARGE SCALE GENOMIC DNA]</scope>
    <source>
        <strain evidence="3 4">DSM 18116</strain>
    </source>
</reference>
<feature type="repeat" description="TPR" evidence="1">
    <location>
        <begin position="221"/>
        <end position="254"/>
    </location>
</feature>
<evidence type="ECO:0000313" key="4">
    <source>
        <dbReference type="Proteomes" id="UP000293874"/>
    </source>
</evidence>
<feature type="signal peptide" evidence="2">
    <location>
        <begin position="1"/>
        <end position="19"/>
    </location>
</feature>
<dbReference type="InterPro" id="IPR011990">
    <property type="entry name" value="TPR-like_helical_dom_sf"/>
</dbReference>
<organism evidence="3 4">
    <name type="scientific">Pseudobacter ginsenosidimutans</name>
    <dbReference type="NCBI Taxonomy" id="661488"/>
    <lineage>
        <taxon>Bacteria</taxon>
        <taxon>Pseudomonadati</taxon>
        <taxon>Bacteroidota</taxon>
        <taxon>Chitinophagia</taxon>
        <taxon>Chitinophagales</taxon>
        <taxon>Chitinophagaceae</taxon>
        <taxon>Pseudobacter</taxon>
    </lineage>
</organism>
<dbReference type="SMART" id="SM00028">
    <property type="entry name" value="TPR"/>
    <property type="match status" value="2"/>
</dbReference>
<protein>
    <submittedName>
        <fullName evidence="3">Tetratricopeptide repeat protein</fullName>
    </submittedName>
</protein>
<gene>
    <name evidence="3" type="ORF">EV199_0101</name>
</gene>
<feature type="chain" id="PRO_5020882278" evidence="2">
    <location>
        <begin position="20"/>
        <end position="718"/>
    </location>
</feature>
<sequence>MKKIFFLLLPLSVSLAVIGQTKPAKSKAPTQKDMKDMQKQAQEMMDEMMKEMDPEDKKMMDSMGIKMPDMKKMGKMPANISDAQLARAMEDDSRIVPRRDAARIAAIPAGLTAAKLPAYLSSLQQKTASTLDASRTKIASDLFLQLKSMAGSPAKAGSMSLAFWLSGQPDIALYLLGRICTEDPSNSDNLSNYTSMLVMQGGQHLAIPLLDLLNAKFPRNNTILNNLGQAWFGLGDMTKAGRYLDSAIAIYPYHPQANLTKASIEESKGNKTKAIECLKKSIRHAYTKDKEDKLSKLGYKITRKDIRIQLPSDPDPLGLETTRRPDYPTTISQATALAPLWKQFNQDCEIKMGKLQKEVADQSRRYVKSANALASETMAAIQNGEVPSLNIETMYARKAGFVLKEREEFFGRQFKKMAELYVQLKADLTEIRTSHKIPAPEAHCTVHRDAANKLLKALNERKKLYDDEALKIFRQYCNEMAYWGQYTSADKAAAAAVKMDFQKLWLEKNRELQPEEMNNYVGLYADCVEKEDAKPGKLAEFDDIACKYKSTINFGIIVQENNCSHTTTTYNFGNVKVTERELGVKYIGGTVKLSPKLSKGVSYGPLTIEAFIGADININLDENHQVKDWDGTVSAGVEAGVGVSKGPVDIGASVTGAVEMEIGSKGIGDINMVTTAEAGAGALGQKISVGVEDRVSLVSGHGSVTGTGMLSGVTMTKW</sequence>
<keyword evidence="1" id="KW-0802">TPR repeat</keyword>
<dbReference type="Proteomes" id="UP000293874">
    <property type="component" value="Unassembled WGS sequence"/>
</dbReference>
<name>A0A4Q7MYG2_9BACT</name>
<accession>A0A4Q7MYG2</accession>
<dbReference type="EMBL" id="SGXA01000001">
    <property type="protein sequence ID" value="RZS74257.1"/>
    <property type="molecule type" value="Genomic_DNA"/>
</dbReference>
<dbReference type="PROSITE" id="PS50005">
    <property type="entry name" value="TPR"/>
    <property type="match status" value="1"/>
</dbReference>